<proteinExistence type="predicted"/>
<gene>
    <name evidence="2" type="ORF">JXQ802_LOCUS22101</name>
    <name evidence="1" type="ORF">PYM288_LOCUS7973</name>
</gene>
<organism evidence="1 3">
    <name type="scientific">Rotaria sordida</name>
    <dbReference type="NCBI Taxonomy" id="392033"/>
    <lineage>
        <taxon>Eukaryota</taxon>
        <taxon>Metazoa</taxon>
        <taxon>Spiralia</taxon>
        <taxon>Gnathifera</taxon>
        <taxon>Rotifera</taxon>
        <taxon>Eurotatoria</taxon>
        <taxon>Bdelloidea</taxon>
        <taxon>Philodinida</taxon>
        <taxon>Philodinidae</taxon>
        <taxon>Rotaria</taxon>
    </lineage>
</organism>
<dbReference type="Proteomes" id="UP000663870">
    <property type="component" value="Unassembled WGS sequence"/>
</dbReference>
<evidence type="ECO:0000313" key="4">
    <source>
        <dbReference type="Proteomes" id="UP000663870"/>
    </source>
</evidence>
<comment type="caution">
    <text evidence="1">The sequence shown here is derived from an EMBL/GenBank/DDBJ whole genome shotgun (WGS) entry which is preliminary data.</text>
</comment>
<dbReference type="EMBL" id="CAJNOL010000665">
    <property type="protein sequence ID" value="CAF1158049.1"/>
    <property type="molecule type" value="Genomic_DNA"/>
</dbReference>
<reference evidence="1" key="1">
    <citation type="submission" date="2021-02" db="EMBL/GenBank/DDBJ databases">
        <authorList>
            <person name="Nowell W R."/>
        </authorList>
    </citation>
    <scope>NUCLEOTIDE SEQUENCE</scope>
</reference>
<dbReference type="EMBL" id="CAJNOH010000102">
    <property type="protein sequence ID" value="CAF0869541.1"/>
    <property type="molecule type" value="Genomic_DNA"/>
</dbReference>
<protein>
    <submittedName>
        <fullName evidence="1">Uncharacterized protein</fullName>
    </submittedName>
</protein>
<evidence type="ECO:0000313" key="2">
    <source>
        <dbReference type="EMBL" id="CAF1158049.1"/>
    </source>
</evidence>
<accession>A0A813XKN1</accession>
<keyword evidence="4" id="KW-1185">Reference proteome</keyword>
<evidence type="ECO:0000313" key="1">
    <source>
        <dbReference type="EMBL" id="CAF0869541.1"/>
    </source>
</evidence>
<evidence type="ECO:0000313" key="3">
    <source>
        <dbReference type="Proteomes" id="UP000663854"/>
    </source>
</evidence>
<dbReference type="AlphaFoldDB" id="A0A813XKN1"/>
<name>A0A813XKN1_9BILA</name>
<dbReference type="Proteomes" id="UP000663854">
    <property type="component" value="Unassembled WGS sequence"/>
</dbReference>
<sequence>MQPADYRLVRSHIEAGIMMAIKRHVFPKTLDDYFSYWLYGQRKSTEQIPVNLSRSIPCLVCSNNNANCEDFSLLTVDMNSFLQCLPLLNTEELSILYSLLDDDQKVYQHAIRQQYQDYKQQLIEILKRKRNERYYLV</sequence>